<dbReference type="InterPro" id="IPR003827">
    <property type="entry name" value="tRNA_yW-synthesising"/>
</dbReference>
<comment type="catalytic activity">
    <reaction evidence="7">
        <text>4-demethyl-7-[(3S)-3-amino-3-carboxypropyl]wyosine(37) in tRNA(Phe) + S-adenosyl-L-methionine = 7-[(3S)-3-amino-3-carboxypropyl]wyosine(37) in tRNA(Phe) + S-adenosyl-L-homocysteine + H(+)</text>
        <dbReference type="Rhea" id="RHEA:36635"/>
        <dbReference type="Rhea" id="RHEA-COMP:10378"/>
        <dbReference type="Rhea" id="RHEA-COMP:10379"/>
        <dbReference type="ChEBI" id="CHEBI:15378"/>
        <dbReference type="ChEBI" id="CHEBI:57856"/>
        <dbReference type="ChEBI" id="CHEBI:59789"/>
        <dbReference type="ChEBI" id="CHEBI:73543"/>
        <dbReference type="ChEBI" id="CHEBI:73550"/>
        <dbReference type="EC" id="2.1.1.282"/>
    </reaction>
</comment>
<dbReference type="HAMAP" id="MF_00266">
    <property type="entry name" value="TYW3_archaea"/>
    <property type="match status" value="1"/>
</dbReference>
<dbReference type="Proteomes" id="UP000058613">
    <property type="component" value="Chromosome"/>
</dbReference>
<feature type="domain" description="tRNA wybutosine-synthesizing protein" evidence="8">
    <location>
        <begin position="21"/>
        <end position="201"/>
    </location>
</feature>
<dbReference type="InterPro" id="IPR036602">
    <property type="entry name" value="tRNA_yW-synthesising-like_sf"/>
</dbReference>
<organism evidence="9 11">
    <name type="scientific">Pyrodictium delaneyi</name>
    <dbReference type="NCBI Taxonomy" id="1273541"/>
    <lineage>
        <taxon>Archaea</taxon>
        <taxon>Thermoproteota</taxon>
        <taxon>Thermoprotei</taxon>
        <taxon>Desulfurococcales</taxon>
        <taxon>Pyrodictiaceae</taxon>
        <taxon>Pyrodictium</taxon>
    </lineage>
</organism>
<dbReference type="InterPro" id="IPR022908">
    <property type="entry name" value="Taw3"/>
</dbReference>
<keyword evidence="3 7" id="KW-0808">Transferase</keyword>
<dbReference type="EMBL" id="NCQP01000007">
    <property type="protein sequence ID" value="OWJ54073.1"/>
    <property type="molecule type" value="Genomic_DNA"/>
</dbReference>
<evidence type="ECO:0000256" key="2">
    <source>
        <dbReference type="ARBA" id="ARBA00022603"/>
    </source>
</evidence>
<dbReference type="GO" id="GO:0030488">
    <property type="term" value="P:tRNA methylation"/>
    <property type="evidence" value="ECO:0007669"/>
    <property type="project" value="InterPro"/>
</dbReference>
<evidence type="ECO:0000256" key="4">
    <source>
        <dbReference type="ARBA" id="ARBA00022691"/>
    </source>
</evidence>
<keyword evidence="5 7" id="KW-0819">tRNA processing</keyword>
<evidence type="ECO:0000256" key="6">
    <source>
        <dbReference type="ARBA" id="ARBA00030554"/>
    </source>
</evidence>
<dbReference type="PANTHER" id="PTHR48418">
    <property type="entry name" value="TRNA WYBUTOSINE-SYNTHESIZING PROTEIN 3"/>
    <property type="match status" value="1"/>
</dbReference>
<reference evidence="9 11" key="1">
    <citation type="submission" date="2015-10" db="EMBL/GenBank/DDBJ databases">
        <title>Complete genome sequence of hyperthermophilic archaeon Pyrodictium delaneyi Su06.</title>
        <authorList>
            <person name="Jung J.-H."/>
            <person name="Lin J."/>
            <person name="Holden J.F."/>
            <person name="Park C.-S."/>
        </authorList>
    </citation>
    <scope>NUCLEOTIDE SEQUENCE [LARGE SCALE GENOMIC DNA]</scope>
    <source>
        <strain evidence="9 11">Su06</strain>
    </source>
</reference>
<evidence type="ECO:0000313" key="10">
    <source>
        <dbReference type="EMBL" id="OWJ54073.1"/>
    </source>
</evidence>
<evidence type="ECO:0000256" key="7">
    <source>
        <dbReference type="HAMAP-Rule" id="MF_00266"/>
    </source>
</evidence>
<sequence>MHADLPPSTCNTESWTKLRDQLREGFTRALKDNKIDSDIVDLLLALNSIPTIATSSSCSGRIAVFSAPSPGDKRRGGIVYKWHRPVSPMELGKAIEEAIKIGYRHVWVSAQPPILALHTCCIRLAELIADIAIQAGYKYTGYKFTSRSYYMFIIGSERIDVPVSFNNRIIIDLDYTILADMLNTYLLLGKRKLNRLRRAISSSLDVLQRGCEEATLD</sequence>
<evidence type="ECO:0000313" key="9">
    <source>
        <dbReference type="EMBL" id="ALL00614.1"/>
    </source>
</evidence>
<dbReference type="GeneID" id="31946602"/>
<dbReference type="OrthoDB" id="19299at2157"/>
<dbReference type="AlphaFoldDB" id="A0A0P0N179"/>
<accession>A0A0P0N179</accession>
<dbReference type="Proteomes" id="UP000196694">
    <property type="component" value="Unassembled WGS sequence"/>
</dbReference>
<dbReference type="Gene3D" id="3.30.1960.10">
    <property type="entry name" value="tRNA wybutosine-synthesizing-like"/>
    <property type="match status" value="1"/>
</dbReference>
<proteinExistence type="inferred from homology"/>
<dbReference type="Pfam" id="PF02676">
    <property type="entry name" value="TYW3"/>
    <property type="match status" value="1"/>
</dbReference>
<evidence type="ECO:0000313" key="12">
    <source>
        <dbReference type="Proteomes" id="UP000196694"/>
    </source>
</evidence>
<dbReference type="GO" id="GO:0008175">
    <property type="term" value="F:tRNA methyltransferase activity"/>
    <property type="evidence" value="ECO:0007669"/>
    <property type="project" value="InterPro"/>
</dbReference>
<reference evidence="10 12" key="2">
    <citation type="submission" date="2017-05" db="EMBL/GenBank/DDBJ databases">
        <title>The draft genome of the hyperthermophilic archaeon 'Pyrodictium delaneyi strain Hulk', an iron and nitrate reducer, reveals the capacity for sulfate reduction.</title>
        <authorList>
            <person name="Demey L.M."/>
            <person name="Miller C."/>
            <person name="Manzella M."/>
            <person name="Reguera G."/>
            <person name="Kashefi K."/>
        </authorList>
    </citation>
    <scope>NUCLEOTIDE SEQUENCE [LARGE SCALE GENOMIC DNA]</scope>
    <source>
        <strain evidence="10 12">Hulk</strain>
    </source>
</reference>
<evidence type="ECO:0000256" key="5">
    <source>
        <dbReference type="ARBA" id="ARBA00022694"/>
    </source>
</evidence>
<comment type="similarity">
    <text evidence="1 7">Belongs to the TYW3 family.</text>
</comment>
<keyword evidence="12" id="KW-1185">Reference proteome</keyword>
<dbReference type="STRING" id="1273541.Pyrde_0564"/>
<evidence type="ECO:0000256" key="1">
    <source>
        <dbReference type="ARBA" id="ARBA00008569"/>
    </source>
</evidence>
<evidence type="ECO:0000259" key="8">
    <source>
        <dbReference type="Pfam" id="PF02676"/>
    </source>
</evidence>
<keyword evidence="2 7" id="KW-0489">Methyltransferase</keyword>
<evidence type="ECO:0000313" key="11">
    <source>
        <dbReference type="Proteomes" id="UP000058613"/>
    </source>
</evidence>
<comment type="function">
    <text evidence="7">S-adenosyl-L-methionine-dependent methyltransferase that acts as a component of the wyosine derivatives biosynthesis pathway. Probably methylates N-4 position of wybutosine-86 to produce wybutosine-72.</text>
</comment>
<dbReference type="GO" id="GO:0031591">
    <property type="term" value="P:wybutosine biosynthetic process"/>
    <property type="evidence" value="ECO:0007669"/>
    <property type="project" value="InterPro"/>
</dbReference>
<dbReference type="SUPFAM" id="SSF111278">
    <property type="entry name" value="SSo0622-like"/>
    <property type="match status" value="1"/>
</dbReference>
<protein>
    <recommendedName>
        <fullName evidence="6 7">tRNA(Phe) 7-((3-amino-3-carboxypropyl)-4-demethylwyosine(37)-N(4))-methyltransferase</fullName>
        <ecNumber evidence="7">2.1.1.282</ecNumber>
    </recommendedName>
    <alternativeName>
        <fullName evidence="7">tRNA wyosine derivatives biosynthesis protein Taw3</fullName>
    </alternativeName>
</protein>
<keyword evidence="4 7" id="KW-0949">S-adenosyl-L-methionine</keyword>
<dbReference type="RefSeq" id="WP_082419433.1">
    <property type="nucleotide sequence ID" value="NZ_CP013011.1"/>
</dbReference>
<dbReference type="KEGG" id="pdl:Pyrde_0564"/>
<dbReference type="EC" id="2.1.1.282" evidence="7"/>
<evidence type="ECO:0000256" key="3">
    <source>
        <dbReference type="ARBA" id="ARBA00022679"/>
    </source>
</evidence>
<dbReference type="PANTHER" id="PTHR48418:SF1">
    <property type="entry name" value="TRNA WYBUTOSINE-SYNTHESIZING PROTEIN 3"/>
    <property type="match status" value="1"/>
</dbReference>
<gene>
    <name evidence="7" type="primary">taw3</name>
    <name evidence="10" type="ORF">Pdsh_09425</name>
    <name evidence="9" type="ORF">Pyrde_0564</name>
</gene>
<name>A0A0P0N179_9CREN</name>
<dbReference type="EMBL" id="CP013011">
    <property type="protein sequence ID" value="ALL00614.1"/>
    <property type="molecule type" value="Genomic_DNA"/>
</dbReference>